<dbReference type="SMART" id="SM00829">
    <property type="entry name" value="PKS_ER"/>
    <property type="match status" value="1"/>
</dbReference>
<keyword evidence="3 7" id="KW-0479">Metal-binding</keyword>
<dbReference type="SUPFAM" id="SSF51735">
    <property type="entry name" value="NAD(P)-binding Rossmann-fold domains"/>
    <property type="match status" value="1"/>
</dbReference>
<dbReference type="InterPro" id="IPR013149">
    <property type="entry name" value="ADH-like_C"/>
</dbReference>
<comment type="similarity">
    <text evidence="2 7">Belongs to the zinc-containing alcohol dehydrogenase family.</text>
</comment>
<proteinExistence type="inferred from homology"/>
<dbReference type="Proteomes" id="UP001215712">
    <property type="component" value="Unassembled WGS sequence"/>
</dbReference>
<dbReference type="InterPro" id="IPR013154">
    <property type="entry name" value="ADH-like_N"/>
</dbReference>
<keyword evidence="4 7" id="KW-0862">Zinc</keyword>
<evidence type="ECO:0000313" key="11">
    <source>
        <dbReference type="Proteomes" id="UP001215712"/>
    </source>
</evidence>
<evidence type="ECO:0000256" key="6">
    <source>
        <dbReference type="ARBA" id="ARBA00023027"/>
    </source>
</evidence>
<dbReference type="InterPro" id="IPR011032">
    <property type="entry name" value="GroES-like_sf"/>
</dbReference>
<dbReference type="Gene3D" id="3.90.180.10">
    <property type="entry name" value="Medium-chain alcohol dehydrogenases, catalytic domain"/>
    <property type="match status" value="1"/>
</dbReference>
<comment type="caution">
    <text evidence="10">The sequence shown here is derived from an EMBL/GenBank/DDBJ whole genome shotgun (WGS) entry which is preliminary data.</text>
</comment>
<gene>
    <name evidence="10" type="ORF">N7493_000096</name>
</gene>
<dbReference type="Gene3D" id="3.40.50.720">
    <property type="entry name" value="NAD(P)-binding Rossmann-like Domain"/>
    <property type="match status" value="1"/>
</dbReference>
<evidence type="ECO:0000256" key="1">
    <source>
        <dbReference type="ARBA" id="ARBA00001947"/>
    </source>
</evidence>
<dbReference type="AlphaFoldDB" id="A0AAD6HVM9"/>
<dbReference type="InterPro" id="IPR036291">
    <property type="entry name" value="NAD(P)-bd_dom_sf"/>
</dbReference>
<accession>A0AAD6HVM9</accession>
<keyword evidence="11" id="KW-1185">Reference proteome</keyword>
<evidence type="ECO:0000256" key="3">
    <source>
        <dbReference type="ARBA" id="ARBA00022723"/>
    </source>
</evidence>
<comment type="cofactor">
    <cofactor evidence="1 7">
        <name>Zn(2+)</name>
        <dbReference type="ChEBI" id="CHEBI:29105"/>
    </cofactor>
</comment>
<dbReference type="InterPro" id="IPR002328">
    <property type="entry name" value="ADH_Zn_CS"/>
</dbReference>
<feature type="region of interest" description="Disordered" evidence="8">
    <location>
        <begin position="300"/>
        <end position="329"/>
    </location>
</feature>
<dbReference type="GO" id="GO:0005737">
    <property type="term" value="C:cytoplasm"/>
    <property type="evidence" value="ECO:0007669"/>
    <property type="project" value="TreeGrafter"/>
</dbReference>
<feature type="domain" description="Enoyl reductase (ER)" evidence="9">
    <location>
        <begin position="14"/>
        <end position="314"/>
    </location>
</feature>
<dbReference type="PANTHER" id="PTHR42940:SF8">
    <property type="entry name" value="VACUOLAR PROTEIN SORTING-ASSOCIATED PROTEIN 11"/>
    <property type="match status" value="1"/>
</dbReference>
<reference evidence="10" key="2">
    <citation type="submission" date="2023-01" db="EMBL/GenBank/DDBJ databases">
        <authorList>
            <person name="Petersen C."/>
        </authorList>
    </citation>
    <scope>NUCLEOTIDE SEQUENCE</scope>
    <source>
        <strain evidence="10">IBT 17514</strain>
    </source>
</reference>
<dbReference type="GO" id="GO:0008270">
    <property type="term" value="F:zinc ion binding"/>
    <property type="evidence" value="ECO:0007669"/>
    <property type="project" value="InterPro"/>
</dbReference>
<name>A0AAD6HVM9_9EURO</name>
<dbReference type="EMBL" id="JAQJAN010000001">
    <property type="protein sequence ID" value="KAJ5740224.1"/>
    <property type="molecule type" value="Genomic_DNA"/>
</dbReference>
<evidence type="ECO:0000313" key="10">
    <source>
        <dbReference type="EMBL" id="KAJ5740224.1"/>
    </source>
</evidence>
<sequence length="329" mass="35029">MGSTDWTMRAAQWDPTQQMAVVNTIPVPKPGPNQILVKMASASLCHSDLMSISRPDLTDPFMIGHEGAGYDYQLGENCQDKGFKSGDPIGFLYINGCCFQCEGCMVHNTLCRNGNPAIAGFGEFRFFQEYAAVDFQNIIHLPEALDPKNSSAIFCAGITAFHAVDACNLKKGQWLAVVGAGGLGQLATQYAKAMGFQVIAIDINDKALQACEEQGADFIINSMSRPSAYIEDVKNLTSGGVHAVALFSAATVAYKGAPALIRPGGILMVVGIPSDSLQVSAMDLVLGNYRIKAESTSIPQRMKKSSGFHGQASNFTPDEGIARRSGGCG</sequence>
<dbReference type="FunFam" id="3.40.50.720:FF:000039">
    <property type="entry name" value="Alcohol dehydrogenase AdhP"/>
    <property type="match status" value="1"/>
</dbReference>
<dbReference type="PANTHER" id="PTHR42940">
    <property type="entry name" value="ALCOHOL DEHYDROGENASE 1-RELATED"/>
    <property type="match status" value="1"/>
</dbReference>
<dbReference type="GO" id="GO:0004022">
    <property type="term" value="F:alcohol dehydrogenase (NAD+) activity"/>
    <property type="evidence" value="ECO:0007669"/>
    <property type="project" value="TreeGrafter"/>
</dbReference>
<evidence type="ECO:0000256" key="2">
    <source>
        <dbReference type="ARBA" id="ARBA00008072"/>
    </source>
</evidence>
<dbReference type="Pfam" id="PF08240">
    <property type="entry name" value="ADH_N"/>
    <property type="match status" value="1"/>
</dbReference>
<organism evidence="10 11">
    <name type="scientific">Penicillium malachiteum</name>
    <dbReference type="NCBI Taxonomy" id="1324776"/>
    <lineage>
        <taxon>Eukaryota</taxon>
        <taxon>Fungi</taxon>
        <taxon>Dikarya</taxon>
        <taxon>Ascomycota</taxon>
        <taxon>Pezizomycotina</taxon>
        <taxon>Eurotiomycetes</taxon>
        <taxon>Eurotiomycetidae</taxon>
        <taxon>Eurotiales</taxon>
        <taxon>Aspergillaceae</taxon>
        <taxon>Penicillium</taxon>
    </lineage>
</organism>
<evidence type="ECO:0000256" key="4">
    <source>
        <dbReference type="ARBA" id="ARBA00022833"/>
    </source>
</evidence>
<reference evidence="10" key="1">
    <citation type="journal article" date="2023" name="IMA Fungus">
        <title>Comparative genomic study of the Penicillium genus elucidates a diverse pangenome and 15 lateral gene transfer events.</title>
        <authorList>
            <person name="Petersen C."/>
            <person name="Sorensen T."/>
            <person name="Nielsen M.R."/>
            <person name="Sondergaard T.E."/>
            <person name="Sorensen J.L."/>
            <person name="Fitzpatrick D.A."/>
            <person name="Frisvad J.C."/>
            <person name="Nielsen K.L."/>
        </authorList>
    </citation>
    <scope>NUCLEOTIDE SEQUENCE</scope>
    <source>
        <strain evidence="10">IBT 17514</strain>
    </source>
</reference>
<evidence type="ECO:0000256" key="7">
    <source>
        <dbReference type="RuleBase" id="RU361277"/>
    </source>
</evidence>
<evidence type="ECO:0000256" key="5">
    <source>
        <dbReference type="ARBA" id="ARBA00023002"/>
    </source>
</evidence>
<dbReference type="PROSITE" id="PS00059">
    <property type="entry name" value="ADH_ZINC"/>
    <property type="match status" value="1"/>
</dbReference>
<evidence type="ECO:0000259" key="9">
    <source>
        <dbReference type="SMART" id="SM00829"/>
    </source>
</evidence>
<keyword evidence="5" id="KW-0560">Oxidoreductase</keyword>
<protein>
    <recommendedName>
        <fullName evidence="9">Enoyl reductase (ER) domain-containing protein</fullName>
    </recommendedName>
</protein>
<dbReference type="SUPFAM" id="SSF50129">
    <property type="entry name" value="GroES-like"/>
    <property type="match status" value="1"/>
</dbReference>
<dbReference type="InterPro" id="IPR020843">
    <property type="entry name" value="ER"/>
</dbReference>
<keyword evidence="6" id="KW-0520">NAD</keyword>
<dbReference type="Pfam" id="PF00107">
    <property type="entry name" value="ADH_zinc_N"/>
    <property type="match status" value="1"/>
</dbReference>
<evidence type="ECO:0000256" key="8">
    <source>
        <dbReference type="SAM" id="MobiDB-lite"/>
    </source>
</evidence>